<dbReference type="InterPro" id="IPR003697">
    <property type="entry name" value="Maf-like"/>
</dbReference>
<comment type="cofactor">
    <cofactor evidence="1 4">
        <name>a divalent metal cation</name>
        <dbReference type="ChEBI" id="CHEBI:60240"/>
    </cofactor>
</comment>
<sequence>MSAPASPLRLILASASPRRRELLARLGIEADAVLPADIDETPHRAELPRDYAQRMAREKALAVEAKGFVLAGDTVVAAGRRILPKAEDEATARRCLELLSGRRHRVLSAIALHAPDGTIRERLSETAVKFKRLSADEIDFYLAGGEWHGKAGGYAIQGAAEGLVSWLQGSHSGVVGLPLFETRALLKAAGFALG</sequence>
<comment type="similarity">
    <text evidence="4">Belongs to the Maf family. YhdE subfamily.</text>
</comment>
<comment type="function">
    <text evidence="4">Nucleoside triphosphate pyrophosphatase that hydrolyzes dTTP and UTP. May have a dual role in cell division arrest and in preventing the incorporation of modified nucleotides into cellular nucleic acids.</text>
</comment>
<evidence type="ECO:0000313" key="6">
    <source>
        <dbReference type="Proteomes" id="UP001235664"/>
    </source>
</evidence>
<organism evidence="5 6">
    <name type="scientific">Qipengyuania benthica</name>
    <dbReference type="NCBI Taxonomy" id="3067651"/>
    <lineage>
        <taxon>Bacteria</taxon>
        <taxon>Pseudomonadati</taxon>
        <taxon>Pseudomonadota</taxon>
        <taxon>Alphaproteobacteria</taxon>
        <taxon>Sphingomonadales</taxon>
        <taxon>Erythrobacteraceae</taxon>
        <taxon>Qipengyuania</taxon>
    </lineage>
</organism>
<dbReference type="CDD" id="cd00555">
    <property type="entry name" value="Maf"/>
    <property type="match status" value="1"/>
</dbReference>
<comment type="caution">
    <text evidence="5">The sequence shown here is derived from an EMBL/GenBank/DDBJ whole genome shotgun (WGS) entry which is preliminary data.</text>
</comment>
<dbReference type="PANTHER" id="PTHR43213">
    <property type="entry name" value="BIFUNCTIONAL DTTP/UTP PYROPHOSPHATASE/METHYLTRANSFERASE PROTEIN-RELATED"/>
    <property type="match status" value="1"/>
</dbReference>
<protein>
    <recommendedName>
        <fullName evidence="4">dTTP/UTP pyrophosphatase</fullName>
        <shortName evidence="4">dTTPase/UTPase</shortName>
        <ecNumber evidence="4">3.6.1.9</ecNumber>
    </recommendedName>
    <alternativeName>
        <fullName evidence="4">Nucleoside triphosphate pyrophosphatase</fullName>
    </alternativeName>
    <alternativeName>
        <fullName evidence="4">Nucleotide pyrophosphatase</fullName>
        <shortName evidence="4">Nucleotide PPase</shortName>
    </alternativeName>
</protein>
<dbReference type="EC" id="3.6.1.9" evidence="4"/>
<dbReference type="NCBIfam" id="TIGR00172">
    <property type="entry name" value="maf"/>
    <property type="match status" value="1"/>
</dbReference>
<evidence type="ECO:0000256" key="2">
    <source>
        <dbReference type="ARBA" id="ARBA00022801"/>
    </source>
</evidence>
<evidence type="ECO:0000256" key="3">
    <source>
        <dbReference type="ARBA" id="ARBA00023080"/>
    </source>
</evidence>
<dbReference type="HAMAP" id="MF_00528">
    <property type="entry name" value="Maf"/>
    <property type="match status" value="1"/>
</dbReference>
<accession>A0ABT9H6R6</accession>
<reference evidence="5 6" key="1">
    <citation type="submission" date="2023-08" db="EMBL/GenBank/DDBJ databases">
        <title>genomic of DY56.</title>
        <authorList>
            <person name="Wang Y."/>
        </authorList>
    </citation>
    <scope>NUCLEOTIDE SEQUENCE [LARGE SCALE GENOMIC DNA]</scope>
    <source>
        <strain evidence="5 6">DY56-A-20</strain>
    </source>
</reference>
<feature type="active site" description="Proton acceptor" evidence="4">
    <location>
        <position position="73"/>
    </location>
</feature>
<proteinExistence type="inferred from homology"/>
<dbReference type="Pfam" id="PF02545">
    <property type="entry name" value="Maf"/>
    <property type="match status" value="1"/>
</dbReference>
<feature type="site" description="Important for substrate specificity" evidence="4">
    <location>
        <position position="18"/>
    </location>
</feature>
<gene>
    <name evidence="5" type="ORF">Q9K01_05180</name>
</gene>
<dbReference type="PIRSF" id="PIRSF006305">
    <property type="entry name" value="Maf"/>
    <property type="match status" value="1"/>
</dbReference>
<dbReference type="SUPFAM" id="SSF52972">
    <property type="entry name" value="ITPase-like"/>
    <property type="match status" value="1"/>
</dbReference>
<dbReference type="RefSeq" id="WP_305929115.1">
    <property type="nucleotide sequence ID" value="NZ_JAVAIL010000001.1"/>
</dbReference>
<keyword evidence="2 4" id="KW-0378">Hydrolase</keyword>
<evidence type="ECO:0000256" key="4">
    <source>
        <dbReference type="HAMAP-Rule" id="MF_00528"/>
    </source>
</evidence>
<comment type="catalytic activity">
    <reaction evidence="4">
        <text>UTP + H2O = UMP + diphosphate + H(+)</text>
        <dbReference type="Rhea" id="RHEA:29395"/>
        <dbReference type="ChEBI" id="CHEBI:15377"/>
        <dbReference type="ChEBI" id="CHEBI:15378"/>
        <dbReference type="ChEBI" id="CHEBI:33019"/>
        <dbReference type="ChEBI" id="CHEBI:46398"/>
        <dbReference type="ChEBI" id="CHEBI:57865"/>
        <dbReference type="EC" id="3.6.1.9"/>
    </reaction>
</comment>
<keyword evidence="3 4" id="KW-0546">Nucleotide metabolism</keyword>
<keyword evidence="4" id="KW-0963">Cytoplasm</keyword>
<dbReference type="EMBL" id="JAVAIL010000001">
    <property type="protein sequence ID" value="MDP4539015.1"/>
    <property type="molecule type" value="Genomic_DNA"/>
</dbReference>
<comment type="caution">
    <text evidence="4">Lacks conserved residue(s) required for the propagation of feature annotation.</text>
</comment>
<name>A0ABT9H6R6_9SPHN</name>
<feature type="site" description="Important for substrate specificity" evidence="4">
    <location>
        <position position="157"/>
    </location>
</feature>
<evidence type="ECO:0000313" key="5">
    <source>
        <dbReference type="EMBL" id="MDP4539015.1"/>
    </source>
</evidence>
<evidence type="ECO:0000256" key="1">
    <source>
        <dbReference type="ARBA" id="ARBA00001968"/>
    </source>
</evidence>
<comment type="subcellular location">
    <subcellularLocation>
        <location evidence="4">Cytoplasm</location>
    </subcellularLocation>
</comment>
<comment type="catalytic activity">
    <reaction evidence="4">
        <text>dTTP + H2O = dTMP + diphosphate + H(+)</text>
        <dbReference type="Rhea" id="RHEA:28534"/>
        <dbReference type="ChEBI" id="CHEBI:15377"/>
        <dbReference type="ChEBI" id="CHEBI:15378"/>
        <dbReference type="ChEBI" id="CHEBI:33019"/>
        <dbReference type="ChEBI" id="CHEBI:37568"/>
        <dbReference type="ChEBI" id="CHEBI:63528"/>
        <dbReference type="EC" id="3.6.1.9"/>
    </reaction>
</comment>
<dbReference type="PANTHER" id="PTHR43213:SF5">
    <property type="entry name" value="BIFUNCTIONAL DTTP_UTP PYROPHOSPHATASE_METHYLTRANSFERASE PROTEIN-RELATED"/>
    <property type="match status" value="1"/>
</dbReference>
<feature type="site" description="Important for substrate specificity" evidence="4">
    <location>
        <position position="74"/>
    </location>
</feature>
<keyword evidence="6" id="KW-1185">Reference proteome</keyword>
<dbReference type="Gene3D" id="3.90.950.10">
    <property type="match status" value="1"/>
</dbReference>
<dbReference type="InterPro" id="IPR029001">
    <property type="entry name" value="ITPase-like_fam"/>
</dbReference>
<dbReference type="Proteomes" id="UP001235664">
    <property type="component" value="Unassembled WGS sequence"/>
</dbReference>